<evidence type="ECO:0000313" key="2">
    <source>
        <dbReference type="Proteomes" id="UP000699865"/>
    </source>
</evidence>
<accession>A0ABS6L6Q1</accession>
<dbReference type="InterPro" id="IPR010862">
    <property type="entry name" value="DUF1493"/>
</dbReference>
<proteinExistence type="predicted"/>
<organism evidence="1 2">
    <name type="scientific">Rahnella perminowiae</name>
    <dbReference type="NCBI Taxonomy" id="2816244"/>
    <lineage>
        <taxon>Bacteria</taxon>
        <taxon>Pseudomonadati</taxon>
        <taxon>Pseudomonadota</taxon>
        <taxon>Gammaproteobacteria</taxon>
        <taxon>Enterobacterales</taxon>
        <taxon>Yersiniaceae</taxon>
        <taxon>Rahnella</taxon>
    </lineage>
</organism>
<comment type="caution">
    <text evidence="1">The sequence shown here is derived from an EMBL/GenBank/DDBJ whole genome shotgun (WGS) entry which is preliminary data.</text>
</comment>
<dbReference type="Pfam" id="PF07377">
    <property type="entry name" value="DUF1493"/>
    <property type="match status" value="1"/>
</dbReference>
<sequence length="106" mass="12961">MNLDKEICDYLTDKYGFRKSWRDPEIVPIQKFWSVQDDWQLLPEDLAEILIDVFTKYGVDYSKFDMLNYYEAERAFWQRKPPKRDLKPLTVEMIIEAVKAKRWLYD</sequence>
<protein>
    <submittedName>
        <fullName evidence="1">DUF1493 family protein</fullName>
    </submittedName>
</protein>
<evidence type="ECO:0000313" key="1">
    <source>
        <dbReference type="EMBL" id="MBU9837326.1"/>
    </source>
</evidence>
<dbReference type="RefSeq" id="WP_217139169.1">
    <property type="nucleotide sequence ID" value="NZ_JAFMOU010000072.1"/>
</dbReference>
<gene>
    <name evidence="1" type="ORF">J1786_21225</name>
</gene>
<reference evidence="1 2" key="1">
    <citation type="submission" date="2021-03" db="EMBL/GenBank/DDBJ databases">
        <title>Five novel Rahnella species.</title>
        <authorList>
            <person name="Brady C."/>
            <person name="Asselin J."/>
            <person name="Beer S."/>
            <person name="Bruberg M.B."/>
            <person name="Crampton B."/>
            <person name="Venter S."/>
            <person name="Arnold D."/>
            <person name="Denman S."/>
        </authorList>
    </citation>
    <scope>NUCLEOTIDE SEQUENCE [LARGE SCALE GENOMIC DNA]</scope>
    <source>
        <strain evidence="1 2">L72c</strain>
    </source>
</reference>
<dbReference type="Proteomes" id="UP000699865">
    <property type="component" value="Unassembled WGS sequence"/>
</dbReference>
<dbReference type="EMBL" id="JAFMOU010000072">
    <property type="protein sequence ID" value="MBU9837326.1"/>
    <property type="molecule type" value="Genomic_DNA"/>
</dbReference>
<name>A0ABS6L6Q1_9GAMM</name>
<keyword evidence="2" id="KW-1185">Reference proteome</keyword>